<evidence type="ECO:0000313" key="8">
    <source>
        <dbReference type="EMBL" id="HGT37976.1"/>
    </source>
</evidence>
<dbReference type="InterPro" id="IPR007627">
    <property type="entry name" value="RNA_pol_sigma70_r2"/>
</dbReference>
<dbReference type="GO" id="GO:0006352">
    <property type="term" value="P:DNA-templated transcription initiation"/>
    <property type="evidence" value="ECO:0007669"/>
    <property type="project" value="InterPro"/>
</dbReference>
<keyword evidence="2" id="KW-0805">Transcription regulation</keyword>
<dbReference type="InterPro" id="IPR013324">
    <property type="entry name" value="RNA_pol_sigma_r3/r4-like"/>
</dbReference>
<dbReference type="Gene3D" id="1.10.1740.10">
    <property type="match status" value="1"/>
</dbReference>
<dbReference type="Pfam" id="PF04542">
    <property type="entry name" value="Sigma70_r2"/>
    <property type="match status" value="1"/>
</dbReference>
<organism evidence="8">
    <name type="scientific">Schlesneria paludicola</name>
    <dbReference type="NCBI Taxonomy" id="360056"/>
    <lineage>
        <taxon>Bacteria</taxon>
        <taxon>Pseudomonadati</taxon>
        <taxon>Planctomycetota</taxon>
        <taxon>Planctomycetia</taxon>
        <taxon>Planctomycetales</taxon>
        <taxon>Planctomycetaceae</taxon>
        <taxon>Schlesneria</taxon>
    </lineage>
</organism>
<dbReference type="GO" id="GO:0003677">
    <property type="term" value="F:DNA binding"/>
    <property type="evidence" value="ECO:0007669"/>
    <property type="project" value="UniProtKB-KW"/>
</dbReference>
<accession>A0A7C4LJ77</accession>
<evidence type="ECO:0000256" key="6">
    <source>
        <dbReference type="SAM" id="MobiDB-lite"/>
    </source>
</evidence>
<sequence length="166" mass="18735">MCALYGPIVHGWCRRSGLQESDAADVVQEVFRAVFLNLRQFLGDGGVFHAWLWTITAKQVRLHFRRTKHRPSALGSQDGEVPHPESPSSVDGEPDAETTRRRIVRRALDLVRGDFNEQTCQIFVRTTLQGESCQEVAAALRSNANAVHQARYRVLSRLRQELDGLV</sequence>
<evidence type="ECO:0000256" key="1">
    <source>
        <dbReference type="ARBA" id="ARBA00010641"/>
    </source>
</evidence>
<dbReference type="InterPro" id="IPR039425">
    <property type="entry name" value="RNA_pol_sigma-70-like"/>
</dbReference>
<feature type="region of interest" description="Disordered" evidence="6">
    <location>
        <begin position="71"/>
        <end position="99"/>
    </location>
</feature>
<feature type="domain" description="RNA polymerase sigma-70 region 2" evidence="7">
    <location>
        <begin position="5"/>
        <end position="68"/>
    </location>
</feature>
<evidence type="ECO:0000256" key="5">
    <source>
        <dbReference type="ARBA" id="ARBA00023163"/>
    </source>
</evidence>
<dbReference type="AlphaFoldDB" id="A0A7C4LJ77"/>
<keyword evidence="4" id="KW-0238">DNA-binding</keyword>
<evidence type="ECO:0000259" key="7">
    <source>
        <dbReference type="Pfam" id="PF04542"/>
    </source>
</evidence>
<dbReference type="PANTHER" id="PTHR43133">
    <property type="entry name" value="RNA POLYMERASE ECF-TYPE SIGMA FACTO"/>
    <property type="match status" value="1"/>
</dbReference>
<dbReference type="SUPFAM" id="SSF88946">
    <property type="entry name" value="Sigma2 domain of RNA polymerase sigma factors"/>
    <property type="match status" value="1"/>
</dbReference>
<dbReference type="EMBL" id="DSVQ01000004">
    <property type="protein sequence ID" value="HGT37976.1"/>
    <property type="molecule type" value="Genomic_DNA"/>
</dbReference>
<proteinExistence type="inferred from homology"/>
<dbReference type="GO" id="GO:0016987">
    <property type="term" value="F:sigma factor activity"/>
    <property type="evidence" value="ECO:0007669"/>
    <property type="project" value="UniProtKB-KW"/>
</dbReference>
<dbReference type="InterPro" id="IPR013325">
    <property type="entry name" value="RNA_pol_sigma_r2"/>
</dbReference>
<gene>
    <name evidence="8" type="ORF">ENS64_01715</name>
</gene>
<evidence type="ECO:0000256" key="2">
    <source>
        <dbReference type="ARBA" id="ARBA00023015"/>
    </source>
</evidence>
<dbReference type="InterPro" id="IPR036388">
    <property type="entry name" value="WH-like_DNA-bd_sf"/>
</dbReference>
<protein>
    <submittedName>
        <fullName evidence="8">Sigma-70 family RNA polymerase sigma factor</fullName>
    </submittedName>
</protein>
<name>A0A7C4LJ77_9PLAN</name>
<dbReference type="Gene3D" id="1.10.10.10">
    <property type="entry name" value="Winged helix-like DNA-binding domain superfamily/Winged helix DNA-binding domain"/>
    <property type="match status" value="1"/>
</dbReference>
<keyword evidence="3" id="KW-0731">Sigma factor</keyword>
<dbReference type="PANTHER" id="PTHR43133:SF8">
    <property type="entry name" value="RNA POLYMERASE SIGMA FACTOR HI_1459-RELATED"/>
    <property type="match status" value="1"/>
</dbReference>
<dbReference type="SUPFAM" id="SSF88659">
    <property type="entry name" value="Sigma3 and sigma4 domains of RNA polymerase sigma factors"/>
    <property type="match status" value="1"/>
</dbReference>
<dbReference type="NCBIfam" id="TIGR02937">
    <property type="entry name" value="sigma70-ECF"/>
    <property type="match status" value="1"/>
</dbReference>
<keyword evidence="5" id="KW-0804">Transcription</keyword>
<comment type="caution">
    <text evidence="8">The sequence shown here is derived from an EMBL/GenBank/DDBJ whole genome shotgun (WGS) entry which is preliminary data.</text>
</comment>
<comment type="similarity">
    <text evidence="1">Belongs to the sigma-70 factor family. ECF subfamily.</text>
</comment>
<dbReference type="InterPro" id="IPR014284">
    <property type="entry name" value="RNA_pol_sigma-70_dom"/>
</dbReference>
<reference evidence="8" key="1">
    <citation type="journal article" date="2020" name="mSystems">
        <title>Genome- and Community-Level Interaction Insights into Carbon Utilization and Element Cycling Functions of Hydrothermarchaeota in Hydrothermal Sediment.</title>
        <authorList>
            <person name="Zhou Z."/>
            <person name="Liu Y."/>
            <person name="Xu W."/>
            <person name="Pan J."/>
            <person name="Luo Z.H."/>
            <person name="Li M."/>
        </authorList>
    </citation>
    <scope>NUCLEOTIDE SEQUENCE [LARGE SCALE GENOMIC DNA]</scope>
    <source>
        <strain evidence="8">SpSt-508</strain>
    </source>
</reference>
<evidence type="ECO:0000256" key="4">
    <source>
        <dbReference type="ARBA" id="ARBA00023125"/>
    </source>
</evidence>
<evidence type="ECO:0000256" key="3">
    <source>
        <dbReference type="ARBA" id="ARBA00023082"/>
    </source>
</evidence>